<feature type="domain" description="Semialdehyde dehydrogenase NAD-binding" evidence="5">
    <location>
        <begin position="6"/>
        <end position="116"/>
    </location>
</feature>
<dbReference type="SUPFAM" id="SSF51735">
    <property type="entry name" value="NAD(P)-binding Rossmann-fold domains"/>
    <property type="match status" value="1"/>
</dbReference>
<dbReference type="GO" id="GO:0070401">
    <property type="term" value="F:NADP+ binding"/>
    <property type="evidence" value="ECO:0007669"/>
    <property type="project" value="InterPro"/>
</dbReference>
<dbReference type="NCBIfam" id="TIGR01850">
    <property type="entry name" value="argC"/>
    <property type="match status" value="1"/>
</dbReference>
<proteinExistence type="predicted"/>
<dbReference type="PANTHER" id="PTHR32338">
    <property type="entry name" value="N-ACETYL-GAMMA-GLUTAMYL-PHOSPHATE REDUCTASE, CHLOROPLASTIC-RELATED-RELATED"/>
    <property type="match status" value="1"/>
</dbReference>
<dbReference type="Proteomes" id="UP000198975">
    <property type="component" value="Unassembled WGS sequence"/>
</dbReference>
<dbReference type="GO" id="GO:0051287">
    <property type="term" value="F:NAD binding"/>
    <property type="evidence" value="ECO:0007669"/>
    <property type="project" value="InterPro"/>
</dbReference>
<evidence type="ECO:0000259" key="5">
    <source>
        <dbReference type="SMART" id="SM00859"/>
    </source>
</evidence>
<dbReference type="SMART" id="SM00859">
    <property type="entry name" value="Semialdhyde_dh"/>
    <property type="match status" value="1"/>
</dbReference>
<dbReference type="InterPro" id="IPR036291">
    <property type="entry name" value="NAD(P)-bd_dom_sf"/>
</dbReference>
<evidence type="ECO:0000313" key="7">
    <source>
        <dbReference type="Proteomes" id="UP000198975"/>
    </source>
</evidence>
<dbReference type="OrthoDB" id="9801289at2"/>
<dbReference type="Gene3D" id="3.40.50.720">
    <property type="entry name" value="NAD(P)-binding Rossmann-like Domain"/>
    <property type="match status" value="1"/>
</dbReference>
<sequence>MNTVYTAAILGGSGFVGGELYRLLSTHPQIDVQFVSSESKKGLPVERQMRSFRHHSHKPGLKFSSISDIKDNHYDLVFSCLPNGKLPQRVSLVSEHCTRLFNLSGDYRFEEEAINAVHYPATPGSLPPQVVSQYFVPEFTTPDPAATLINLPGCMAVASLYALWPLVSKQLVTGNIIVDAKTGSSGAGKNSAETHAERSHNFRLHKAFSHRHGPEVAKLQQLTTDPLDITFAAFSLDTARGIYVSAYSTLKPGCTAADVRQAFFSHYQQTPFVHYLKNGQVPMLKTVCGTNHAEVATLVEGDKCLSLCSLDNLLKGAAGQAVQAANLWLGLEPFVGLDHLNEAGWP</sequence>
<dbReference type="GO" id="GO:0006526">
    <property type="term" value="P:L-arginine biosynthetic process"/>
    <property type="evidence" value="ECO:0007669"/>
    <property type="project" value="UniProtKB-KW"/>
</dbReference>
<dbReference type="InterPro" id="IPR050085">
    <property type="entry name" value="AGPR"/>
</dbReference>
<dbReference type="Gene3D" id="3.30.360.10">
    <property type="entry name" value="Dihydrodipicolinate Reductase, domain 2"/>
    <property type="match status" value="1"/>
</dbReference>
<dbReference type="Pfam" id="PF22698">
    <property type="entry name" value="Semialdhyde_dhC_1"/>
    <property type="match status" value="1"/>
</dbReference>
<evidence type="ECO:0000256" key="1">
    <source>
        <dbReference type="ARBA" id="ARBA00022571"/>
    </source>
</evidence>
<keyword evidence="1" id="KW-0055">Arginine biosynthesis</keyword>
<reference evidence="7" key="1">
    <citation type="submission" date="2016-08" db="EMBL/GenBank/DDBJ databases">
        <authorList>
            <person name="Varghese N."/>
            <person name="Submissions Spin"/>
        </authorList>
    </citation>
    <scope>NUCLEOTIDE SEQUENCE [LARGE SCALE GENOMIC DNA]</scope>
    <source>
        <strain evidence="7">REICA_082</strain>
    </source>
</reference>
<dbReference type="SUPFAM" id="SSF55347">
    <property type="entry name" value="Glyceraldehyde-3-phosphate dehydrogenase-like, C-terminal domain"/>
    <property type="match status" value="1"/>
</dbReference>
<dbReference type="Pfam" id="PF01118">
    <property type="entry name" value="Semialdhyde_dh"/>
    <property type="match status" value="1"/>
</dbReference>
<dbReference type="AlphaFoldDB" id="A0A1C4BDG9"/>
<organism evidence="6 7">
    <name type="scientific">Kosakonia oryzendophytica</name>
    <dbReference type="NCBI Taxonomy" id="1005665"/>
    <lineage>
        <taxon>Bacteria</taxon>
        <taxon>Pseudomonadati</taxon>
        <taxon>Pseudomonadota</taxon>
        <taxon>Gammaproteobacteria</taxon>
        <taxon>Enterobacterales</taxon>
        <taxon>Enterobacteriaceae</taxon>
        <taxon>Kosakonia</taxon>
    </lineage>
</organism>
<keyword evidence="7" id="KW-1185">Reference proteome</keyword>
<name>A0A1C4BDG9_9ENTR</name>
<evidence type="ECO:0000256" key="4">
    <source>
        <dbReference type="ARBA" id="ARBA00023002"/>
    </source>
</evidence>
<gene>
    <name evidence="6" type="ORF">GA0061071_104338</name>
</gene>
<keyword evidence="4" id="KW-0560">Oxidoreductase</keyword>
<dbReference type="GO" id="GO:0003942">
    <property type="term" value="F:N-acetyl-gamma-glutamyl-phosphate reductase activity"/>
    <property type="evidence" value="ECO:0007669"/>
    <property type="project" value="InterPro"/>
</dbReference>
<dbReference type="PANTHER" id="PTHR32338:SF10">
    <property type="entry name" value="N-ACETYL-GAMMA-GLUTAMYL-PHOSPHATE REDUCTASE, CHLOROPLASTIC-RELATED"/>
    <property type="match status" value="1"/>
</dbReference>
<evidence type="ECO:0000256" key="3">
    <source>
        <dbReference type="ARBA" id="ARBA00022857"/>
    </source>
</evidence>
<keyword evidence="3" id="KW-0521">NADP</keyword>
<dbReference type="InterPro" id="IPR000706">
    <property type="entry name" value="AGPR_type-1"/>
</dbReference>
<dbReference type="InterPro" id="IPR058924">
    <property type="entry name" value="AGPR_dimerisation_dom"/>
</dbReference>
<evidence type="ECO:0000313" key="6">
    <source>
        <dbReference type="EMBL" id="SCC04728.1"/>
    </source>
</evidence>
<dbReference type="InterPro" id="IPR000534">
    <property type="entry name" value="Semialdehyde_DH_NAD-bd"/>
</dbReference>
<protein>
    <submittedName>
        <fullName evidence="6">N-acetyl-gamma-glutamyl-phosphate reductase</fullName>
    </submittedName>
</protein>
<keyword evidence="2" id="KW-0028">Amino-acid biosynthesis</keyword>
<dbReference type="RefSeq" id="WP_061496781.1">
    <property type="nucleotide sequence ID" value="NZ_CP115659.1"/>
</dbReference>
<accession>A0A1C4BDG9</accession>
<dbReference type="EMBL" id="FMAY01000004">
    <property type="protein sequence ID" value="SCC04728.1"/>
    <property type="molecule type" value="Genomic_DNA"/>
</dbReference>
<evidence type="ECO:0000256" key="2">
    <source>
        <dbReference type="ARBA" id="ARBA00022605"/>
    </source>
</evidence>